<dbReference type="RefSeq" id="WP_036992162.1">
    <property type="nucleotide sequence ID" value="NZ_KK073882.1"/>
</dbReference>
<evidence type="ECO:0000313" key="2">
    <source>
        <dbReference type="Proteomes" id="UP000019849"/>
    </source>
</evidence>
<dbReference type="Proteomes" id="UP000019849">
    <property type="component" value="Unassembled WGS sequence"/>
</dbReference>
<evidence type="ECO:0000313" key="1">
    <source>
        <dbReference type="EMBL" id="EXL09269.1"/>
    </source>
</evidence>
<dbReference type="AlphaFoldDB" id="A0A011TC96"/>
<proteinExistence type="predicted"/>
<organism evidence="1 2">
    <name type="scientific">Aquamicrobium defluvii</name>
    <dbReference type="NCBI Taxonomy" id="69279"/>
    <lineage>
        <taxon>Bacteria</taxon>
        <taxon>Pseudomonadati</taxon>
        <taxon>Pseudomonadota</taxon>
        <taxon>Alphaproteobacteria</taxon>
        <taxon>Hyphomicrobiales</taxon>
        <taxon>Phyllobacteriaceae</taxon>
        <taxon>Aquamicrobium</taxon>
    </lineage>
</organism>
<comment type="caution">
    <text evidence="1">The sequence shown here is derived from an EMBL/GenBank/DDBJ whole genome shotgun (WGS) entry which is preliminary data.</text>
</comment>
<accession>A0A011TC96</accession>
<dbReference type="HOGENOM" id="CLU_2230885_0_0_5"/>
<sequence length="105" mass="11587">MSPKDSHKDGKPLSLTEGINELRVTIGDNEQLRHIVELVEIGQKLESEQAFSKTDAVEIADILLRSRSPGEALDFLERLAARGPRTMLHRAVLGEITKRARVGCG</sequence>
<reference evidence="1 2" key="1">
    <citation type="submission" date="2014-02" db="EMBL/GenBank/DDBJ databases">
        <title>Aquamicrobium defluvii Genome sequencing.</title>
        <authorList>
            <person name="Wang X."/>
        </authorList>
    </citation>
    <scope>NUCLEOTIDE SEQUENCE [LARGE SCALE GENOMIC DNA]</scope>
    <source>
        <strain evidence="1 2">W13Z1</strain>
    </source>
</reference>
<dbReference type="EMBL" id="JENY01000008">
    <property type="protein sequence ID" value="EXL09269.1"/>
    <property type="molecule type" value="Genomic_DNA"/>
</dbReference>
<dbReference type="STRING" id="69279.BG36_22925"/>
<gene>
    <name evidence="1" type="ORF">BG36_22925</name>
</gene>
<name>A0A011TC96_9HYPH</name>
<protein>
    <submittedName>
        <fullName evidence="1">Uncharacterized protein</fullName>
    </submittedName>
</protein>